<feature type="transmembrane region" description="Helical" evidence="12">
    <location>
        <begin position="616"/>
        <end position="640"/>
    </location>
</feature>
<dbReference type="UniPathway" id="UPA00378"/>
<evidence type="ECO:0000256" key="12">
    <source>
        <dbReference type="RuleBase" id="RU366029"/>
    </source>
</evidence>
<keyword evidence="10 12" id="KW-0472">Membrane</keyword>
<feature type="signal peptide" evidence="12">
    <location>
        <begin position="1"/>
        <end position="19"/>
    </location>
</feature>
<evidence type="ECO:0000259" key="15">
    <source>
        <dbReference type="Pfam" id="PF25147"/>
    </source>
</evidence>
<evidence type="ECO:0000256" key="6">
    <source>
        <dbReference type="ARBA" id="ARBA00022692"/>
    </source>
</evidence>
<proteinExistence type="inferred from homology"/>
<evidence type="ECO:0000313" key="17">
    <source>
        <dbReference type="Proteomes" id="UP000748531"/>
    </source>
</evidence>
<dbReference type="Proteomes" id="UP000748531">
    <property type="component" value="Unassembled WGS sequence"/>
</dbReference>
<feature type="transmembrane region" description="Helical" evidence="12">
    <location>
        <begin position="652"/>
        <end position="671"/>
    </location>
</feature>
<dbReference type="OrthoDB" id="432292at2759"/>
<dbReference type="InterPro" id="IPR056790">
    <property type="entry name" value="Ribophorin_II_C"/>
</dbReference>
<dbReference type="InterPro" id="IPR055374">
    <property type="entry name" value="Ribophorin_II_3rd"/>
</dbReference>
<keyword evidence="17" id="KW-1185">Reference proteome</keyword>
<evidence type="ECO:0000256" key="1">
    <source>
        <dbReference type="ARBA" id="ARBA00002791"/>
    </source>
</evidence>
<evidence type="ECO:0000313" key="16">
    <source>
        <dbReference type="EMBL" id="KAF5399074.1"/>
    </source>
</evidence>
<comment type="pathway">
    <text evidence="3 12">Protein modification; protein glycosylation.</text>
</comment>
<protein>
    <recommendedName>
        <fullName evidence="5 12">Dolichyl-diphosphooligosaccharide--protein glycosyltransferase subunit 2</fullName>
    </recommendedName>
    <alternativeName>
        <fullName evidence="12">Ribophorin-2</fullName>
    </alternativeName>
</protein>
<dbReference type="InterPro" id="IPR055373">
    <property type="entry name" value="Ribophorin_II_N"/>
</dbReference>
<dbReference type="Pfam" id="PF05817">
    <property type="entry name" value="Ribophorin_II"/>
    <property type="match status" value="1"/>
</dbReference>
<feature type="chain" id="PRO_5035342642" description="Dolichyl-diphosphooligosaccharide--protein glycosyltransferase subunit 2" evidence="12">
    <location>
        <begin position="20"/>
        <end position="715"/>
    </location>
</feature>
<feature type="domain" description="Ribophorin II N-terminal" evidence="13">
    <location>
        <begin position="33"/>
        <end position="268"/>
    </location>
</feature>
<keyword evidence="9 12" id="KW-1133">Transmembrane helix</keyword>
<dbReference type="PANTHER" id="PTHR12640:SF0">
    <property type="entry name" value="DOLICHYL-DIPHOSPHOOLIGOSACCHARIDE--PROTEIN GLYCOSYLTRANSFERASE SUBUNIT 2"/>
    <property type="match status" value="1"/>
</dbReference>
<evidence type="ECO:0000256" key="2">
    <source>
        <dbReference type="ARBA" id="ARBA00004477"/>
    </source>
</evidence>
<dbReference type="PANTHER" id="PTHR12640">
    <property type="entry name" value="RIBOPHORIN II"/>
    <property type="match status" value="1"/>
</dbReference>
<evidence type="ECO:0000256" key="7">
    <source>
        <dbReference type="ARBA" id="ARBA00022729"/>
    </source>
</evidence>
<evidence type="ECO:0000256" key="3">
    <source>
        <dbReference type="ARBA" id="ARBA00004922"/>
    </source>
</evidence>
<comment type="similarity">
    <text evidence="4 12">Belongs to the SWP1 family.</text>
</comment>
<keyword evidence="6 12" id="KW-0812">Transmembrane</keyword>
<keyword evidence="8 12" id="KW-0256">Endoplasmic reticulum</keyword>
<dbReference type="EMBL" id="LUCH01004378">
    <property type="protein sequence ID" value="KAF5399074.1"/>
    <property type="molecule type" value="Genomic_DNA"/>
</dbReference>
<evidence type="ECO:0000256" key="5">
    <source>
        <dbReference type="ARBA" id="ARBA00017612"/>
    </source>
</evidence>
<name>A0A8J4THA4_9TREM</name>
<accession>A0A8J4THA4</accession>
<evidence type="ECO:0000256" key="8">
    <source>
        <dbReference type="ARBA" id="ARBA00022824"/>
    </source>
</evidence>
<dbReference type="Pfam" id="PF25147">
    <property type="entry name" value="Ribophorin_II_C"/>
    <property type="match status" value="1"/>
</dbReference>
<evidence type="ECO:0000256" key="10">
    <source>
        <dbReference type="ARBA" id="ARBA00023136"/>
    </source>
</evidence>
<evidence type="ECO:0000259" key="13">
    <source>
        <dbReference type="Pfam" id="PF05817"/>
    </source>
</evidence>
<feature type="domain" description="Ribophorin II C-terminal" evidence="15">
    <location>
        <begin position="605"/>
        <end position="702"/>
    </location>
</feature>
<feature type="transmembrane region" description="Helical" evidence="12">
    <location>
        <begin position="677"/>
        <end position="696"/>
    </location>
</feature>
<dbReference type="InterPro" id="IPR008814">
    <property type="entry name" value="Swp1"/>
</dbReference>
<comment type="function">
    <text evidence="1 12">Subunit of the oligosaccharyl transferase (OST) complex that catalyzes the initial transfer of a defined glycan (Glc(3)Man(9)GlcNAc(2) in eukaryotes) from the lipid carrier dolichol-pyrophosphate to an asparagine residue within an Asn-X-Ser/Thr consensus motif in nascent polypeptide chains, the first step in protein N-glycosylation. N-glycosylation occurs cotranslationally and the complex associates with the Sec61 complex at the channel-forming translocon complex that mediates protein translocation across the endoplasmic reticulum (ER). All subunits are required for a maximal enzyme activity.</text>
</comment>
<feature type="domain" description="Ribophorin II third" evidence="14">
    <location>
        <begin position="438"/>
        <end position="549"/>
    </location>
</feature>
<gene>
    <name evidence="16" type="ORF">PHET_07468</name>
</gene>
<keyword evidence="7 12" id="KW-0732">Signal</keyword>
<evidence type="ECO:0000256" key="9">
    <source>
        <dbReference type="ARBA" id="ARBA00022989"/>
    </source>
</evidence>
<evidence type="ECO:0000256" key="4">
    <source>
        <dbReference type="ARBA" id="ARBA00009038"/>
    </source>
</evidence>
<organism evidence="16 17">
    <name type="scientific">Paragonimus heterotremus</name>
    <dbReference type="NCBI Taxonomy" id="100268"/>
    <lineage>
        <taxon>Eukaryota</taxon>
        <taxon>Metazoa</taxon>
        <taxon>Spiralia</taxon>
        <taxon>Lophotrochozoa</taxon>
        <taxon>Platyhelminthes</taxon>
        <taxon>Trematoda</taxon>
        <taxon>Digenea</taxon>
        <taxon>Plagiorchiida</taxon>
        <taxon>Troglotremata</taxon>
        <taxon>Troglotrematidae</taxon>
        <taxon>Paragonimus</taxon>
    </lineage>
</organism>
<dbReference type="AlphaFoldDB" id="A0A8J4THA4"/>
<evidence type="ECO:0000256" key="11">
    <source>
        <dbReference type="ARBA" id="ARBA00046750"/>
    </source>
</evidence>
<evidence type="ECO:0000259" key="14">
    <source>
        <dbReference type="Pfam" id="PF23860"/>
    </source>
</evidence>
<dbReference type="GO" id="GO:0006487">
    <property type="term" value="P:protein N-linked glycosylation"/>
    <property type="evidence" value="ECO:0007669"/>
    <property type="project" value="UniProtKB-UniRule"/>
</dbReference>
<comment type="subunit">
    <text evidence="11">Component of the oligosaccharyltransferase (OST) complex. OST exists in two different complex forms which contain common core subunits RPN1, RPN2, OST48, OST4, DAD1 and TMEM258, either STT3A or STT3B as catalytic subunits, and form-specific accessory subunits. STT3A complex assembly occurs through the formation of 3 subcomplexes. Subcomplex 1 contains RPN1 and TMEM258, subcomplex 2 contains the STT3A-specific subunits STT3A, DC2/OSTC, and KCP2 as well as the core subunit OST4, and subcomplex 3 contains RPN2, DAD1, and OST48. The STT3A complex can form stable complexes with the Sec61 complex or with both the Sec61 and TRAP complexes. Interacts with DDI2. Interacts with TMEM35A/NACHO.</text>
</comment>
<dbReference type="Pfam" id="PF23860">
    <property type="entry name" value="Ribophorin_II_3rd"/>
    <property type="match status" value="1"/>
</dbReference>
<dbReference type="GO" id="GO:0008250">
    <property type="term" value="C:oligosaccharyltransferase complex"/>
    <property type="evidence" value="ECO:0007669"/>
    <property type="project" value="UniProtKB-UniRule"/>
</dbReference>
<reference evidence="16" key="1">
    <citation type="submission" date="2019-05" db="EMBL/GenBank/DDBJ databases">
        <title>Annotation for the trematode Paragonimus heterotremus.</title>
        <authorList>
            <person name="Choi Y.-J."/>
        </authorList>
    </citation>
    <scope>NUCLEOTIDE SEQUENCE</scope>
    <source>
        <strain evidence="16">LC</strain>
    </source>
</reference>
<sequence length="715" mass="78365">MLLGLLISYLLCTTAFAAANDVQTLLIGHLSLDDKQWLKHFFGQNLVENLKVPSKTYHILSGLNALDESITEKRIACSCLSVPLTSADVAFYHAYGITKLGLPDCKLAATELNALVKSKLAGNPSIDDLFYVVMAIKEANLEVDTSTVTGLVNKIKAKDSSPTTVALVLQIVSTLNLSKAALKPYMDDVRSVLDQADELDGNMLFFEKGLYTTSLVAKGISDLINAYGGVDELPENKIIKLINFIYARLRSTNLRAAAHLISAFRALATNPHLAPIVIKSDRLIADGGAVHYGQPKLKLKLVSLWGDVVFGPDTMTLKAGGLFAVQQRTKVLTLVGPTERGAFTAESGTTFQLSLNQLDGKDVNKLPIPGHYVLELSAQWTNVDTNKQRRLLGVKGVQLPLRVLTEVEVVDPVLIVMDVVSDRQVADIKLNPGQRYAASTANGAIDLDLGHQMSLTLRLVDKHDRKVPLIAHQMFMQLTHLETQQAITFLFTEIAALGVENAKAYQFRLEPEHSAADFDYLGGVYKMELIMGDALFIKPVIWHMADVNLHFTGEPGSDTARRLAEMNDVSRQRTPTVAAMKRSAGPSALIGTGPTKAKPEIEHMFRAPERRAPSPIAWAFTIACVVPLLGLLVAWTILGVNVWNFRFRLSNILFHAGLIAIFALYFIYWCYLDMFTTLGYLTVLGIPTFLTGNCVLRAQIAARHAASTSAESKKK</sequence>
<comment type="caution">
    <text evidence="16">The sequence shown here is derived from an EMBL/GenBank/DDBJ whole genome shotgun (WGS) entry which is preliminary data.</text>
</comment>
<comment type="subcellular location">
    <subcellularLocation>
        <location evidence="2 12">Endoplasmic reticulum membrane</location>
        <topology evidence="2 12">Multi-pass membrane protein</topology>
    </subcellularLocation>
</comment>